<dbReference type="AlphaFoldDB" id="A0A5N5WPT4"/>
<name>A0A5N5WPT4_9EURO</name>
<protein>
    <submittedName>
        <fullName evidence="1">Uncharacterized protein</fullName>
    </submittedName>
</protein>
<dbReference type="OrthoDB" id="4501419at2759"/>
<keyword evidence="2" id="KW-1185">Reference proteome</keyword>
<accession>A0A5N5WPT4</accession>
<reference evidence="1 2" key="1">
    <citation type="submission" date="2019-04" db="EMBL/GenBank/DDBJ databases">
        <title>Friends and foes A comparative genomics study of 23 Aspergillus species from section Flavi.</title>
        <authorList>
            <consortium name="DOE Joint Genome Institute"/>
            <person name="Kjaerbolling I."/>
            <person name="Vesth T."/>
            <person name="Frisvad J.C."/>
            <person name="Nybo J.L."/>
            <person name="Theobald S."/>
            <person name="Kildgaard S."/>
            <person name="Isbrandt T."/>
            <person name="Kuo A."/>
            <person name="Sato A."/>
            <person name="Lyhne E.K."/>
            <person name="Kogle M.E."/>
            <person name="Wiebenga A."/>
            <person name="Kun R.S."/>
            <person name="Lubbers R.J."/>
            <person name="Makela M.R."/>
            <person name="Barry K."/>
            <person name="Chovatia M."/>
            <person name="Clum A."/>
            <person name="Daum C."/>
            <person name="Haridas S."/>
            <person name="He G."/>
            <person name="LaButti K."/>
            <person name="Lipzen A."/>
            <person name="Mondo S."/>
            <person name="Riley R."/>
            <person name="Salamov A."/>
            <person name="Simmons B.A."/>
            <person name="Magnuson J.K."/>
            <person name="Henrissat B."/>
            <person name="Mortensen U.H."/>
            <person name="Larsen T.O."/>
            <person name="Devries R.P."/>
            <person name="Grigoriev I.V."/>
            <person name="Machida M."/>
            <person name="Baker S.E."/>
            <person name="Andersen M.R."/>
        </authorList>
    </citation>
    <scope>NUCLEOTIDE SEQUENCE [LARGE SCALE GENOMIC DNA]</scope>
    <source>
        <strain evidence="1 2">CBS 151.66</strain>
    </source>
</reference>
<organism evidence="1 2">
    <name type="scientific">Aspergillus leporis</name>
    <dbReference type="NCBI Taxonomy" id="41062"/>
    <lineage>
        <taxon>Eukaryota</taxon>
        <taxon>Fungi</taxon>
        <taxon>Dikarya</taxon>
        <taxon>Ascomycota</taxon>
        <taxon>Pezizomycotina</taxon>
        <taxon>Eurotiomycetes</taxon>
        <taxon>Eurotiomycetidae</taxon>
        <taxon>Eurotiales</taxon>
        <taxon>Aspergillaceae</taxon>
        <taxon>Aspergillus</taxon>
        <taxon>Aspergillus subgen. Circumdati</taxon>
    </lineage>
</organism>
<evidence type="ECO:0000313" key="1">
    <source>
        <dbReference type="EMBL" id="KAB8069072.1"/>
    </source>
</evidence>
<dbReference type="EMBL" id="ML732358">
    <property type="protein sequence ID" value="KAB8069072.1"/>
    <property type="molecule type" value="Genomic_DNA"/>
</dbReference>
<gene>
    <name evidence="1" type="ORF">BDV29DRAFT_161805</name>
</gene>
<sequence length="111" mass="12574">MTTLDERVFKRDLVLVHYPDYASMLRVKSALGSSDSSPSTSSILVEEVTPHVPDEEGYWSLSDPNIYFIEESESHERDTSCHCEDIRKASARKLCDVLNSLDNNDECDFIA</sequence>
<evidence type="ECO:0000313" key="2">
    <source>
        <dbReference type="Proteomes" id="UP000326565"/>
    </source>
</evidence>
<dbReference type="Proteomes" id="UP000326565">
    <property type="component" value="Unassembled WGS sequence"/>
</dbReference>
<proteinExistence type="predicted"/>